<dbReference type="SUPFAM" id="SSF52540">
    <property type="entry name" value="P-loop containing nucleoside triphosphate hydrolases"/>
    <property type="match status" value="1"/>
</dbReference>
<dbReference type="AlphaFoldDB" id="A0A8J7P7E9"/>
<dbReference type="FunFam" id="3.40.50.300:FF:000016">
    <property type="entry name" value="Oligopeptide ABC transporter ATP-binding component"/>
    <property type="match status" value="1"/>
</dbReference>
<comment type="similarity">
    <text evidence="1">Belongs to the ABC transporter superfamily.</text>
</comment>
<evidence type="ECO:0000256" key="3">
    <source>
        <dbReference type="ARBA" id="ARBA00022741"/>
    </source>
</evidence>
<dbReference type="Pfam" id="PF08352">
    <property type="entry name" value="oligo_HPY"/>
    <property type="match status" value="1"/>
</dbReference>
<dbReference type="Pfam" id="PF00005">
    <property type="entry name" value="ABC_tran"/>
    <property type="match status" value="1"/>
</dbReference>
<dbReference type="PROSITE" id="PS50893">
    <property type="entry name" value="ABC_TRANSPORTER_2"/>
    <property type="match status" value="1"/>
</dbReference>
<dbReference type="EMBL" id="JAFLCK010000007">
    <property type="protein sequence ID" value="MBN8660049.1"/>
    <property type="molecule type" value="Genomic_DNA"/>
</dbReference>
<comment type="caution">
    <text evidence="6">The sequence shown here is derived from an EMBL/GenBank/DDBJ whole genome shotgun (WGS) entry which is preliminary data.</text>
</comment>
<gene>
    <name evidence="6" type="ORF">J0M35_06770</name>
</gene>
<dbReference type="InterPro" id="IPR003439">
    <property type="entry name" value="ABC_transporter-like_ATP-bd"/>
</dbReference>
<evidence type="ECO:0000256" key="2">
    <source>
        <dbReference type="ARBA" id="ARBA00022448"/>
    </source>
</evidence>
<dbReference type="Gene3D" id="3.40.50.300">
    <property type="entry name" value="P-loop containing nucleotide triphosphate hydrolases"/>
    <property type="match status" value="1"/>
</dbReference>
<evidence type="ECO:0000313" key="6">
    <source>
        <dbReference type="EMBL" id="MBN8660049.1"/>
    </source>
</evidence>
<dbReference type="CDD" id="cd03257">
    <property type="entry name" value="ABC_NikE_OppD_transporters"/>
    <property type="match status" value="1"/>
</dbReference>
<evidence type="ECO:0000313" key="7">
    <source>
        <dbReference type="Proteomes" id="UP000664277"/>
    </source>
</evidence>
<dbReference type="InterPro" id="IPR027417">
    <property type="entry name" value="P-loop_NTPase"/>
</dbReference>
<accession>A0A8J7P7E9</accession>
<dbReference type="InterPro" id="IPR013563">
    <property type="entry name" value="Oligopep_ABC_C"/>
</dbReference>
<name>A0A8J7P7E9_9BACT</name>
<evidence type="ECO:0000256" key="4">
    <source>
        <dbReference type="ARBA" id="ARBA00022840"/>
    </source>
</evidence>
<dbReference type="NCBIfam" id="TIGR01727">
    <property type="entry name" value="oligo_HPY"/>
    <property type="match status" value="1"/>
</dbReference>
<evidence type="ECO:0000259" key="5">
    <source>
        <dbReference type="PROSITE" id="PS50893"/>
    </source>
</evidence>
<dbReference type="InterPro" id="IPR050319">
    <property type="entry name" value="ABC_transp_ATP-bind"/>
</dbReference>
<proteinExistence type="inferred from homology"/>
<dbReference type="GO" id="GO:0016887">
    <property type="term" value="F:ATP hydrolysis activity"/>
    <property type="evidence" value="ECO:0007669"/>
    <property type="project" value="InterPro"/>
</dbReference>
<keyword evidence="3" id="KW-0547">Nucleotide-binding</keyword>
<reference evidence="6" key="1">
    <citation type="submission" date="2021-02" db="EMBL/GenBank/DDBJ databases">
        <title>Genome-Resolved Metagenomics of a Microbial Community Performing Photosynthetic Biological Nutrient Removal.</title>
        <authorList>
            <person name="Mcdaniel E.A."/>
        </authorList>
    </citation>
    <scope>NUCLEOTIDE SEQUENCE</scope>
    <source>
        <strain evidence="6">UWPOB_OBS1</strain>
    </source>
</reference>
<dbReference type="GO" id="GO:0015833">
    <property type="term" value="P:peptide transport"/>
    <property type="evidence" value="ECO:0007669"/>
    <property type="project" value="InterPro"/>
</dbReference>
<dbReference type="GO" id="GO:0055085">
    <property type="term" value="P:transmembrane transport"/>
    <property type="evidence" value="ECO:0007669"/>
    <property type="project" value="UniProtKB-ARBA"/>
</dbReference>
<dbReference type="InterPro" id="IPR003593">
    <property type="entry name" value="AAA+_ATPase"/>
</dbReference>
<dbReference type="PANTHER" id="PTHR43776:SF7">
    <property type="entry name" value="D,D-DIPEPTIDE TRANSPORT ATP-BINDING PROTEIN DDPF-RELATED"/>
    <property type="match status" value="1"/>
</dbReference>
<dbReference type="PANTHER" id="PTHR43776">
    <property type="entry name" value="TRANSPORT ATP-BINDING PROTEIN"/>
    <property type="match status" value="1"/>
</dbReference>
<dbReference type="Proteomes" id="UP000664277">
    <property type="component" value="Unassembled WGS sequence"/>
</dbReference>
<organism evidence="6 7">
    <name type="scientific">Candidatus Obscuribacter phosphatis</name>
    <dbReference type="NCBI Taxonomy" id="1906157"/>
    <lineage>
        <taxon>Bacteria</taxon>
        <taxon>Bacillati</taxon>
        <taxon>Candidatus Melainabacteria</taxon>
        <taxon>Candidatus Obscuribacterales</taxon>
        <taxon>Candidatus Obscuribacteraceae</taxon>
        <taxon>Candidatus Obscuribacter</taxon>
    </lineage>
</organism>
<feature type="domain" description="ABC transporter" evidence="5">
    <location>
        <begin position="11"/>
        <end position="261"/>
    </location>
</feature>
<dbReference type="InterPro" id="IPR017871">
    <property type="entry name" value="ABC_transporter-like_CS"/>
</dbReference>
<sequence>MPQEENARALVEIRNLTKHFPIRKGFFNKECGAVRALSGVNLDIFEGETLGLVGESGCGKSTLGRVMLRLMGATDGQVKFQGQNIMDLDNKALKPLRKEMQIVFQNPYASLDPRMTVEQILAEPLQVHSLFQGAALRAEAERLISLVGLKKEMLDRYPHEFSGGQRQRIGIARALALKPKLIVADEPVSALDVSVQAQILNLLVDLKNEFKLTYLFIAHNLDVVRYISDRIAVMYLGRVVEIGQTSQVYGMPLHPYAKALISAAPVPDPDFDRSSRIILTGDLPSPANPPSGCAFHTRCPMARERCKTEVPELREIQPGHSSACHFAEELLT</sequence>
<dbReference type="PROSITE" id="PS00211">
    <property type="entry name" value="ABC_TRANSPORTER_1"/>
    <property type="match status" value="1"/>
</dbReference>
<dbReference type="NCBIfam" id="NF008453">
    <property type="entry name" value="PRK11308.1"/>
    <property type="match status" value="1"/>
</dbReference>
<keyword evidence="2" id="KW-0813">Transport</keyword>
<evidence type="ECO:0000256" key="1">
    <source>
        <dbReference type="ARBA" id="ARBA00005417"/>
    </source>
</evidence>
<dbReference type="SMART" id="SM00382">
    <property type="entry name" value="AAA"/>
    <property type="match status" value="1"/>
</dbReference>
<dbReference type="GO" id="GO:0005524">
    <property type="term" value="F:ATP binding"/>
    <property type="evidence" value="ECO:0007669"/>
    <property type="project" value="UniProtKB-KW"/>
</dbReference>
<protein>
    <submittedName>
        <fullName evidence="6">Dipeptide ABC transporter ATP-binding protein</fullName>
    </submittedName>
</protein>
<keyword evidence="4 6" id="KW-0067">ATP-binding</keyword>